<feature type="compositionally biased region" description="Low complexity" evidence="1">
    <location>
        <begin position="192"/>
        <end position="202"/>
    </location>
</feature>
<gene>
    <name evidence="2" type="ORF">RCOM_0045540</name>
</gene>
<organism evidence="2 3">
    <name type="scientific">Ricinus communis</name>
    <name type="common">Castor bean</name>
    <dbReference type="NCBI Taxonomy" id="3988"/>
    <lineage>
        <taxon>Eukaryota</taxon>
        <taxon>Viridiplantae</taxon>
        <taxon>Streptophyta</taxon>
        <taxon>Embryophyta</taxon>
        <taxon>Tracheophyta</taxon>
        <taxon>Spermatophyta</taxon>
        <taxon>Magnoliopsida</taxon>
        <taxon>eudicotyledons</taxon>
        <taxon>Gunneridae</taxon>
        <taxon>Pentapetalae</taxon>
        <taxon>rosids</taxon>
        <taxon>fabids</taxon>
        <taxon>Malpighiales</taxon>
        <taxon>Euphorbiaceae</taxon>
        <taxon>Acalyphoideae</taxon>
        <taxon>Acalypheae</taxon>
        <taxon>Ricinus</taxon>
    </lineage>
</organism>
<name>B9TAY0_RICCO</name>
<protein>
    <submittedName>
        <fullName evidence="2">Uncharacterized protein</fullName>
    </submittedName>
</protein>
<dbReference type="EMBL" id="EQ976029">
    <property type="protein sequence ID" value="EEF26986.1"/>
    <property type="molecule type" value="Genomic_DNA"/>
</dbReference>
<feature type="region of interest" description="Disordered" evidence="1">
    <location>
        <begin position="1"/>
        <end position="20"/>
    </location>
</feature>
<evidence type="ECO:0000256" key="1">
    <source>
        <dbReference type="SAM" id="MobiDB-lite"/>
    </source>
</evidence>
<dbReference type="InParanoid" id="B9TAY0"/>
<dbReference type="Proteomes" id="UP000008311">
    <property type="component" value="Unassembled WGS sequence"/>
</dbReference>
<reference evidence="3" key="1">
    <citation type="journal article" date="2010" name="Nat. Biotechnol.">
        <title>Draft genome sequence of the oilseed species Ricinus communis.</title>
        <authorList>
            <person name="Chan A.P."/>
            <person name="Crabtree J."/>
            <person name="Zhao Q."/>
            <person name="Lorenzi H."/>
            <person name="Orvis J."/>
            <person name="Puiu D."/>
            <person name="Melake-Berhan A."/>
            <person name="Jones K.M."/>
            <person name="Redman J."/>
            <person name="Chen G."/>
            <person name="Cahoon E.B."/>
            <person name="Gedil M."/>
            <person name="Stanke M."/>
            <person name="Haas B.J."/>
            <person name="Wortman J.R."/>
            <person name="Fraser-Liggett C.M."/>
            <person name="Ravel J."/>
            <person name="Rabinowicz P.D."/>
        </authorList>
    </citation>
    <scope>NUCLEOTIDE SEQUENCE [LARGE SCALE GENOMIC DNA]</scope>
    <source>
        <strain evidence="3">cv. Hale</strain>
    </source>
</reference>
<keyword evidence="3" id="KW-1185">Reference proteome</keyword>
<dbReference type="AlphaFoldDB" id="B9TAY0"/>
<feature type="region of interest" description="Disordered" evidence="1">
    <location>
        <begin position="156"/>
        <end position="212"/>
    </location>
</feature>
<sequence length="284" mass="31731">MRRHGGPEPRNPIGSISGPRQHLADDFQQVGAAHRLDHPTGGAEFFGLVAAGLLAFRGQHQNRREAEPGRGPRLADEFDAVHVRHVDVRDDEVGLGCRRQPLQSLQAVAGGHHGEAGQLQIVFQAEHHRARVVHHQYRFCHLIPLVDSVPRAASAPAVRWRARPVPAARPPSAPAGRRHAPDRSRPGRSRARPPAARAAGFPRPRPSVRRHRQVCRRSVSCSLQQLPWIQDHQHRAVAHQRRTGIRGQPGQHATHRLEDHLHHVLEVVHHHADVLAIDAQHQHR</sequence>
<evidence type="ECO:0000313" key="2">
    <source>
        <dbReference type="EMBL" id="EEF26986.1"/>
    </source>
</evidence>
<feature type="compositionally biased region" description="Low complexity" evidence="1">
    <location>
        <begin position="156"/>
        <end position="166"/>
    </location>
</feature>
<accession>B9TAY0</accession>
<dbReference type="AntiFam" id="ANF00198">
    <property type="entry name" value="Shadow ORF (opposite pilG)"/>
</dbReference>
<feature type="non-terminal residue" evidence="2">
    <location>
        <position position="284"/>
    </location>
</feature>
<proteinExistence type="predicted"/>
<evidence type="ECO:0000313" key="3">
    <source>
        <dbReference type="Proteomes" id="UP000008311"/>
    </source>
</evidence>